<sequence length="120" mass="14067">MRNYLSHFNSLCYDGRKSRARITNDGDFLLISFEEVSDFSVSVWIEIPFSILGSGLPAINCSPHHVKSRWCMRLETISQWLNRKANHKRQNTIRYRKIMCCNDYTGKWKTHSFCEIVFGG</sequence>
<dbReference type="Proteomes" id="UP000499080">
    <property type="component" value="Unassembled WGS sequence"/>
</dbReference>
<name>A0A4Y2DP65_ARAVE</name>
<protein>
    <submittedName>
        <fullName evidence="1">Uncharacterized protein</fullName>
    </submittedName>
</protein>
<dbReference type="EMBL" id="BGPR01000397">
    <property type="protein sequence ID" value="GBM17979.1"/>
    <property type="molecule type" value="Genomic_DNA"/>
</dbReference>
<gene>
    <name evidence="1" type="ORF">AVEN_238381_1</name>
</gene>
<keyword evidence="2" id="KW-1185">Reference proteome</keyword>
<proteinExistence type="predicted"/>
<reference evidence="1 2" key="1">
    <citation type="journal article" date="2019" name="Sci. Rep.">
        <title>Orb-weaving spider Araneus ventricosus genome elucidates the spidroin gene catalogue.</title>
        <authorList>
            <person name="Kono N."/>
            <person name="Nakamura H."/>
            <person name="Ohtoshi R."/>
            <person name="Moran D.A.P."/>
            <person name="Shinohara A."/>
            <person name="Yoshida Y."/>
            <person name="Fujiwara M."/>
            <person name="Mori M."/>
            <person name="Tomita M."/>
            <person name="Arakawa K."/>
        </authorList>
    </citation>
    <scope>NUCLEOTIDE SEQUENCE [LARGE SCALE GENOMIC DNA]</scope>
</reference>
<organism evidence="1 2">
    <name type="scientific">Araneus ventricosus</name>
    <name type="common">Orbweaver spider</name>
    <name type="synonym">Epeira ventricosa</name>
    <dbReference type="NCBI Taxonomy" id="182803"/>
    <lineage>
        <taxon>Eukaryota</taxon>
        <taxon>Metazoa</taxon>
        <taxon>Ecdysozoa</taxon>
        <taxon>Arthropoda</taxon>
        <taxon>Chelicerata</taxon>
        <taxon>Arachnida</taxon>
        <taxon>Araneae</taxon>
        <taxon>Araneomorphae</taxon>
        <taxon>Entelegynae</taxon>
        <taxon>Araneoidea</taxon>
        <taxon>Araneidae</taxon>
        <taxon>Araneus</taxon>
    </lineage>
</organism>
<dbReference type="OrthoDB" id="10286237at2759"/>
<accession>A0A4Y2DP65</accession>
<evidence type="ECO:0000313" key="2">
    <source>
        <dbReference type="Proteomes" id="UP000499080"/>
    </source>
</evidence>
<comment type="caution">
    <text evidence="1">The sequence shown here is derived from an EMBL/GenBank/DDBJ whole genome shotgun (WGS) entry which is preliminary data.</text>
</comment>
<evidence type="ECO:0000313" key="1">
    <source>
        <dbReference type="EMBL" id="GBM17979.1"/>
    </source>
</evidence>
<dbReference type="AlphaFoldDB" id="A0A4Y2DP65"/>